<dbReference type="EMBL" id="AFAR01000143">
    <property type="protein sequence ID" value="EGF27422.1"/>
    <property type="molecule type" value="Genomic_DNA"/>
</dbReference>
<dbReference type="PATRIC" id="fig|991778.3.peg.2835"/>
<dbReference type="PANTHER" id="PTHR42792:SF2">
    <property type="entry name" value="FLAGELLIN"/>
    <property type="match status" value="1"/>
</dbReference>
<protein>
    <recommendedName>
        <fullName evidence="3">Flagellin</fullName>
    </recommendedName>
</protein>
<dbReference type="InterPro" id="IPR001029">
    <property type="entry name" value="Flagellin_N"/>
</dbReference>
<dbReference type="GO" id="GO:0005576">
    <property type="term" value="C:extracellular region"/>
    <property type="evidence" value="ECO:0007669"/>
    <property type="project" value="UniProtKB-SubCell"/>
</dbReference>
<keyword evidence="6" id="KW-0969">Cilium</keyword>
<evidence type="ECO:0000256" key="1">
    <source>
        <dbReference type="ARBA" id="ARBA00005709"/>
    </source>
</evidence>
<dbReference type="PRINTS" id="PR00207">
    <property type="entry name" value="FLAGELLIN"/>
</dbReference>
<keyword evidence="3" id="KW-0964">Secreted</keyword>
<feature type="domain" description="Flagellin N-terminal" evidence="4">
    <location>
        <begin position="65"/>
        <end position="203"/>
    </location>
</feature>
<evidence type="ECO:0000256" key="3">
    <source>
        <dbReference type="RuleBase" id="RU362073"/>
    </source>
</evidence>
<keyword evidence="2 3" id="KW-0975">Bacterial flagellum</keyword>
<comment type="subcellular location">
    <subcellularLocation>
        <location evidence="3">Secreted</location>
    </subcellularLocation>
    <subcellularLocation>
        <location evidence="3">Bacterial flagellum</location>
    </subcellularLocation>
</comment>
<evidence type="ECO:0000259" key="4">
    <source>
        <dbReference type="Pfam" id="PF00669"/>
    </source>
</evidence>
<sequence>MGRPDRVDAAVSAAALGERISRKFLHTTRAGDFSLLENVSWFFESLSSFSQQQSARLAHAAMTRINTNVSSLVAQNRLASSNNDLQQSLTRLSTGLQINKASEDPAGVLASEALRAEITGLTKAISNTTRASQIISTADSALGQVGNLLNDIRGLVVEAANTGGLSSDEIAANQLQIDSSLEAINRISQTTTFQGRKLLDGSQDYVSTLSTTPGIADYAIDQANLGTVGSVDVEVNVAAAATKADISVNANAFDPPLDGDAVATSKLATNTYYHAVLNDSGIRITGDFESVQFIDDGSFNSLPAASINDGVLTLRYDSYDQPHSINMSANAINSLPGIEAHWEGGPFENTQQTGVVRPVHAGIEVARSDGGNIAISYTDSDQSATTASYDEQTNTVNIALGTDETSKGFVDIAQLVNDLPALSDGTELTATVIDSDGEETTGPSQRLNLTADDFNTNTTNFEPKLNGDLIFELRGSAGSETFQFSDGATALQIAAAVNLVSDSTGVVASTENGLNFTSQEYGSDQSVEIEVVGESDVGTFKSNLSETRALGSDVKATINGVKAGGSGNNLSINTSTLDLSITVEDGSSSNFSFSITSGGATFQLGPDATSTQQASLGIGSVSTGKLGGSSGRLYELGSGQSKSLTNDVHGAAKVIDEVMHKVVNMRGRLGSFQATTLQSSLVSLNETKANLQEAVSSISDADFAQESANLTRAQILVQSGTNVLSLANQNPRNVLSLLG</sequence>
<organism evidence="6 7">
    <name type="scientific">Rhodopirellula baltica WH47</name>
    <dbReference type="NCBI Taxonomy" id="991778"/>
    <lineage>
        <taxon>Bacteria</taxon>
        <taxon>Pseudomonadati</taxon>
        <taxon>Planctomycetota</taxon>
        <taxon>Planctomycetia</taxon>
        <taxon>Pirellulales</taxon>
        <taxon>Pirellulaceae</taxon>
        <taxon>Rhodopirellula</taxon>
    </lineage>
</organism>
<dbReference type="InterPro" id="IPR046358">
    <property type="entry name" value="Flagellin_C"/>
</dbReference>
<reference evidence="6 7" key="1">
    <citation type="journal article" date="2013" name="Mar. Genomics">
        <title>Expression of sulfatases in Rhodopirellula baltica and the diversity of sulfatases in the genus Rhodopirellula.</title>
        <authorList>
            <person name="Wegner C.E."/>
            <person name="Richter-Heitmann T."/>
            <person name="Klindworth A."/>
            <person name="Klockow C."/>
            <person name="Richter M."/>
            <person name="Achstetter T."/>
            <person name="Glockner F.O."/>
            <person name="Harder J."/>
        </authorList>
    </citation>
    <scope>NUCLEOTIDE SEQUENCE [LARGE SCALE GENOMIC DNA]</scope>
    <source>
        <strain evidence="6 7">WH47</strain>
    </source>
</reference>
<dbReference type="Proteomes" id="UP000006222">
    <property type="component" value="Unassembled WGS sequence"/>
</dbReference>
<dbReference type="InterPro" id="IPR001492">
    <property type="entry name" value="Flagellin"/>
</dbReference>
<dbReference type="PANTHER" id="PTHR42792">
    <property type="entry name" value="FLAGELLIN"/>
    <property type="match status" value="1"/>
</dbReference>
<evidence type="ECO:0000256" key="2">
    <source>
        <dbReference type="ARBA" id="ARBA00023143"/>
    </source>
</evidence>
<evidence type="ECO:0000313" key="6">
    <source>
        <dbReference type="EMBL" id="EGF27422.1"/>
    </source>
</evidence>
<accession>F2ASH5</accession>
<comment type="similarity">
    <text evidence="1 3">Belongs to the bacterial flagellin family.</text>
</comment>
<dbReference type="Pfam" id="PF07196">
    <property type="entry name" value="Flagellin_IN"/>
    <property type="match status" value="1"/>
</dbReference>
<evidence type="ECO:0000313" key="7">
    <source>
        <dbReference type="Proteomes" id="UP000006222"/>
    </source>
</evidence>
<gene>
    <name evidence="6" type="ORF">RBWH47_04662</name>
</gene>
<dbReference type="Pfam" id="PF00669">
    <property type="entry name" value="Flagellin_N"/>
    <property type="match status" value="1"/>
</dbReference>
<feature type="domain" description="Flagellin C-terminal" evidence="5">
    <location>
        <begin position="653"/>
        <end position="738"/>
    </location>
</feature>
<comment type="function">
    <text evidence="3">Flagellin is the subunit protein which polymerizes to form the filaments of bacterial flagella.</text>
</comment>
<dbReference type="GO" id="GO:0005198">
    <property type="term" value="F:structural molecule activity"/>
    <property type="evidence" value="ECO:0007669"/>
    <property type="project" value="UniProtKB-UniRule"/>
</dbReference>
<dbReference type="InterPro" id="IPR010810">
    <property type="entry name" value="Flagellin_hook_IN_motif"/>
</dbReference>
<proteinExistence type="inferred from homology"/>
<dbReference type="AlphaFoldDB" id="F2ASH5"/>
<dbReference type="SUPFAM" id="SSF64518">
    <property type="entry name" value="Phase 1 flagellin"/>
    <property type="match status" value="1"/>
</dbReference>
<dbReference type="Gene3D" id="1.20.1330.10">
    <property type="entry name" value="f41 fragment of flagellin, N-terminal domain"/>
    <property type="match status" value="2"/>
</dbReference>
<dbReference type="Pfam" id="PF00700">
    <property type="entry name" value="Flagellin_C"/>
    <property type="match status" value="1"/>
</dbReference>
<keyword evidence="6" id="KW-0966">Cell projection</keyword>
<keyword evidence="6" id="KW-0282">Flagellum</keyword>
<dbReference type="GO" id="GO:0009288">
    <property type="term" value="C:bacterial-type flagellum"/>
    <property type="evidence" value="ECO:0007669"/>
    <property type="project" value="UniProtKB-SubCell"/>
</dbReference>
<comment type="caution">
    <text evidence="6">The sequence shown here is derived from an EMBL/GenBank/DDBJ whole genome shotgun (WGS) entry which is preliminary data.</text>
</comment>
<evidence type="ECO:0000259" key="5">
    <source>
        <dbReference type="Pfam" id="PF00700"/>
    </source>
</evidence>
<name>F2ASH5_RHOBT</name>